<dbReference type="Proteomes" id="UP001054889">
    <property type="component" value="Unassembled WGS sequence"/>
</dbReference>
<evidence type="ECO:0000313" key="2">
    <source>
        <dbReference type="EMBL" id="GJN07795.1"/>
    </source>
</evidence>
<dbReference type="Gene3D" id="3.40.50.300">
    <property type="entry name" value="P-loop containing nucleotide triphosphate hydrolases"/>
    <property type="match status" value="1"/>
</dbReference>
<proteinExistence type="predicted"/>
<reference evidence="2" key="2">
    <citation type="submission" date="2021-12" db="EMBL/GenBank/DDBJ databases">
        <title>Resequencing data analysis of finger millet.</title>
        <authorList>
            <person name="Hatakeyama M."/>
            <person name="Aluri S."/>
            <person name="Balachadran M.T."/>
            <person name="Sivarajan S.R."/>
            <person name="Poveda L."/>
            <person name="Shimizu-Inatsugi R."/>
            <person name="Schlapbach R."/>
            <person name="Sreeman S.M."/>
            <person name="Shimizu K.K."/>
        </authorList>
    </citation>
    <scope>NUCLEOTIDE SEQUENCE</scope>
</reference>
<dbReference type="PANTHER" id="PTHR32175:SF4">
    <property type="entry name" value="SULFOTRANSFERASE"/>
    <property type="match status" value="1"/>
</dbReference>
<dbReference type="Gene3D" id="3.10.20.90">
    <property type="entry name" value="Phosphatidylinositol 3-kinase Catalytic Subunit, Chain A, domain 1"/>
    <property type="match status" value="1"/>
</dbReference>
<reference evidence="2" key="1">
    <citation type="journal article" date="2018" name="DNA Res.">
        <title>Multiple hybrid de novo genome assembly of finger millet, an orphan allotetraploid crop.</title>
        <authorList>
            <person name="Hatakeyama M."/>
            <person name="Aluri S."/>
            <person name="Balachadran M.T."/>
            <person name="Sivarajan S.R."/>
            <person name="Patrignani A."/>
            <person name="Gruter S."/>
            <person name="Poveda L."/>
            <person name="Shimizu-Inatsugi R."/>
            <person name="Baeten J."/>
            <person name="Francoijs K.J."/>
            <person name="Nataraja K.N."/>
            <person name="Reddy Y.A.N."/>
            <person name="Phadnis S."/>
            <person name="Ravikumar R.L."/>
            <person name="Schlapbach R."/>
            <person name="Sreeman S.M."/>
            <person name="Shimizu K.K."/>
        </authorList>
    </citation>
    <scope>NUCLEOTIDE SEQUENCE</scope>
</reference>
<dbReference type="SUPFAM" id="SSF54236">
    <property type="entry name" value="Ubiquitin-like"/>
    <property type="match status" value="1"/>
</dbReference>
<dbReference type="InterPro" id="IPR000626">
    <property type="entry name" value="Ubiquitin-like_dom"/>
</dbReference>
<dbReference type="SUPFAM" id="SSF52540">
    <property type="entry name" value="P-loop containing nucleoside triphosphate hydrolases"/>
    <property type="match status" value="1"/>
</dbReference>
<accession>A0AAV5DCT9</accession>
<gene>
    <name evidence="2" type="primary">ga25658</name>
    <name evidence="2" type="ORF">PR202_ga25658</name>
</gene>
<organism evidence="2 3">
    <name type="scientific">Eleusine coracana subsp. coracana</name>
    <dbReference type="NCBI Taxonomy" id="191504"/>
    <lineage>
        <taxon>Eukaryota</taxon>
        <taxon>Viridiplantae</taxon>
        <taxon>Streptophyta</taxon>
        <taxon>Embryophyta</taxon>
        <taxon>Tracheophyta</taxon>
        <taxon>Spermatophyta</taxon>
        <taxon>Magnoliopsida</taxon>
        <taxon>Liliopsida</taxon>
        <taxon>Poales</taxon>
        <taxon>Poaceae</taxon>
        <taxon>PACMAD clade</taxon>
        <taxon>Chloridoideae</taxon>
        <taxon>Cynodonteae</taxon>
        <taxon>Eleusininae</taxon>
        <taxon>Eleusine</taxon>
    </lineage>
</organism>
<name>A0AAV5DCT9_ELECO</name>
<dbReference type="SMART" id="SM00213">
    <property type="entry name" value="UBQ"/>
    <property type="match status" value="1"/>
</dbReference>
<feature type="domain" description="Ubiquitin-like" evidence="1">
    <location>
        <begin position="1"/>
        <end position="77"/>
    </location>
</feature>
<dbReference type="PROSITE" id="PS50053">
    <property type="entry name" value="UBIQUITIN_2"/>
    <property type="match status" value="1"/>
</dbReference>
<dbReference type="AlphaFoldDB" id="A0AAV5DCT9"/>
<dbReference type="InterPro" id="IPR052796">
    <property type="entry name" value="Nod_factor_sulfotransferase"/>
</dbReference>
<sequence length="348" mass="39765">MYIRVKRNKTTYFIQCDPTETTLNIKQKLHSLIDRPPSDQQLILLATNDVLDESKTLANQKVLAINSVYLSAQVENDAVVALTLRKGSEDSFRAESIFYAHLIQTESCLRSPGLSVFLRLLSFASSLAFVSEFADGNWNSYALPVENLAMLRVSGFAKAILTCGCHLFPDDRLLAHVAGLVEYHHGIANYLNKKGAMVIFLFRRNTLRRLISVEANNYDRRTKQLNGIHKSHVHSKDEADILARFKPKMDVSTLIPSIVSAERSMRTCLDRFSNTRHMILYYEDVIRDPNALSRVQEFLGVPVKKLFSKHVKIHTRPLPDLVDNWEDVSEMLNGTEYTRFLDDRDYVK</sequence>
<evidence type="ECO:0000259" key="1">
    <source>
        <dbReference type="PROSITE" id="PS50053"/>
    </source>
</evidence>
<keyword evidence="3" id="KW-1185">Reference proteome</keyword>
<comment type="caution">
    <text evidence="2">The sequence shown here is derived from an EMBL/GenBank/DDBJ whole genome shotgun (WGS) entry which is preliminary data.</text>
</comment>
<dbReference type="InterPro" id="IPR027417">
    <property type="entry name" value="P-loop_NTPase"/>
</dbReference>
<dbReference type="InterPro" id="IPR029071">
    <property type="entry name" value="Ubiquitin-like_domsf"/>
</dbReference>
<protein>
    <recommendedName>
        <fullName evidence="1">Ubiquitin-like domain-containing protein</fullName>
    </recommendedName>
</protein>
<dbReference type="EMBL" id="BQKI01000015">
    <property type="protein sequence ID" value="GJN07795.1"/>
    <property type="molecule type" value="Genomic_DNA"/>
</dbReference>
<dbReference type="PANTHER" id="PTHR32175">
    <property type="entry name" value="PROTEIN, PUTATIVE, EXPRESSED-RELATED"/>
    <property type="match status" value="1"/>
</dbReference>
<evidence type="ECO:0000313" key="3">
    <source>
        <dbReference type="Proteomes" id="UP001054889"/>
    </source>
</evidence>